<dbReference type="CDD" id="cd00190">
    <property type="entry name" value="Tryp_SPc"/>
    <property type="match status" value="1"/>
</dbReference>
<dbReference type="PRINTS" id="PR00722">
    <property type="entry name" value="CHYMOTRYPSIN"/>
</dbReference>
<evidence type="ECO:0000256" key="4">
    <source>
        <dbReference type="SAM" id="SignalP"/>
    </source>
</evidence>
<dbReference type="AlphaFoldDB" id="A0ABD2IZL3"/>
<comment type="similarity">
    <text evidence="2">Belongs to the peptidase S1 family. CLIP subfamily.</text>
</comment>
<evidence type="ECO:0000259" key="5">
    <source>
        <dbReference type="PROSITE" id="PS50240"/>
    </source>
</evidence>
<dbReference type="PROSITE" id="PS00134">
    <property type="entry name" value="TRYPSIN_HIS"/>
    <property type="match status" value="1"/>
</dbReference>
<feature type="domain" description="Peptidase S1" evidence="5">
    <location>
        <begin position="48"/>
        <end position="309"/>
    </location>
</feature>
<dbReference type="InterPro" id="IPR043504">
    <property type="entry name" value="Peptidase_S1_PA_chymotrypsin"/>
</dbReference>
<name>A0ABD2IZL3_HETSC</name>
<sequence>MLYKYSLLAFCLLLVQRINAYQCGTFQEQIKYYHKSAHLPKLDLQPQISHGNPVKSNNKWPWLVALFAHEADICGGGSNKFCCTASIIGPQHVLTAAHCFMSFKGEQRENMHKNIFVRLGSYNHSSKQAIQPKLEKVIVHSEYDELTFVNDLAIIKLAQPMFFTENVEPICLASSTSEKGPNNNLHIVGWGHQNEAEYDEEGNERWREPDVAPEMLREGLAQMRNEDECAKLLHDKLGLSLDGRICMEIGHQNSEPGDSGGPLMQLTQNGNIWTQIGVSSISTLKKDSRVAILYTRVSRHCDWIEKNTDGEGSIKSPLIRILSASPCSPPCSRWCLQHQQAVEHHRPAARRLHSQDGNVTDGQDRWSLFSLHNDYGR</sequence>
<keyword evidence="1" id="KW-1015">Disulfide bond</keyword>
<dbReference type="InterPro" id="IPR033116">
    <property type="entry name" value="TRYPSIN_SER"/>
</dbReference>
<dbReference type="InterPro" id="IPR001254">
    <property type="entry name" value="Trypsin_dom"/>
</dbReference>
<dbReference type="Pfam" id="PF00089">
    <property type="entry name" value="Trypsin"/>
    <property type="match status" value="1"/>
</dbReference>
<evidence type="ECO:0000256" key="1">
    <source>
        <dbReference type="ARBA" id="ARBA00023157"/>
    </source>
</evidence>
<dbReference type="Proteomes" id="UP001620645">
    <property type="component" value="Unassembled WGS sequence"/>
</dbReference>
<evidence type="ECO:0000256" key="3">
    <source>
        <dbReference type="RuleBase" id="RU363034"/>
    </source>
</evidence>
<organism evidence="6 7">
    <name type="scientific">Heterodera schachtii</name>
    <name type="common">Sugarbeet cyst nematode worm</name>
    <name type="synonym">Tylenchus schachtii</name>
    <dbReference type="NCBI Taxonomy" id="97005"/>
    <lineage>
        <taxon>Eukaryota</taxon>
        <taxon>Metazoa</taxon>
        <taxon>Ecdysozoa</taxon>
        <taxon>Nematoda</taxon>
        <taxon>Chromadorea</taxon>
        <taxon>Rhabditida</taxon>
        <taxon>Tylenchina</taxon>
        <taxon>Tylenchomorpha</taxon>
        <taxon>Tylenchoidea</taxon>
        <taxon>Heteroderidae</taxon>
        <taxon>Heteroderinae</taxon>
        <taxon>Heterodera</taxon>
    </lineage>
</organism>
<dbReference type="GO" id="GO:0006508">
    <property type="term" value="P:proteolysis"/>
    <property type="evidence" value="ECO:0007669"/>
    <property type="project" value="UniProtKB-KW"/>
</dbReference>
<dbReference type="InterPro" id="IPR001314">
    <property type="entry name" value="Peptidase_S1A"/>
</dbReference>
<dbReference type="InterPro" id="IPR009003">
    <property type="entry name" value="Peptidase_S1_PA"/>
</dbReference>
<dbReference type="Gene3D" id="2.40.10.10">
    <property type="entry name" value="Trypsin-like serine proteases"/>
    <property type="match status" value="1"/>
</dbReference>
<evidence type="ECO:0000313" key="7">
    <source>
        <dbReference type="Proteomes" id="UP001620645"/>
    </source>
</evidence>
<evidence type="ECO:0000256" key="2">
    <source>
        <dbReference type="ARBA" id="ARBA00024195"/>
    </source>
</evidence>
<dbReference type="PROSITE" id="PS00135">
    <property type="entry name" value="TRYPSIN_SER"/>
    <property type="match status" value="1"/>
</dbReference>
<protein>
    <recommendedName>
        <fullName evidence="5">Peptidase S1 domain-containing protein</fullName>
    </recommendedName>
</protein>
<keyword evidence="7" id="KW-1185">Reference proteome</keyword>
<keyword evidence="3" id="KW-0378">Hydrolase</keyword>
<accession>A0ABD2IZL3</accession>
<dbReference type="SUPFAM" id="SSF50494">
    <property type="entry name" value="Trypsin-like serine proteases"/>
    <property type="match status" value="1"/>
</dbReference>
<dbReference type="EMBL" id="JBICCN010000265">
    <property type="protein sequence ID" value="KAL3081668.1"/>
    <property type="molecule type" value="Genomic_DNA"/>
</dbReference>
<keyword evidence="3" id="KW-0645">Protease</keyword>
<dbReference type="InterPro" id="IPR051487">
    <property type="entry name" value="Ser/Thr_Proteases_Immune/Dev"/>
</dbReference>
<keyword evidence="3" id="KW-0720">Serine protease</keyword>
<gene>
    <name evidence="6" type="ORF">niasHS_013018</name>
</gene>
<reference evidence="6 7" key="1">
    <citation type="submission" date="2024-10" db="EMBL/GenBank/DDBJ databases">
        <authorList>
            <person name="Kim D."/>
        </authorList>
    </citation>
    <scope>NUCLEOTIDE SEQUENCE [LARGE SCALE GENOMIC DNA]</scope>
    <source>
        <strain evidence="6">Taebaek</strain>
    </source>
</reference>
<dbReference type="InterPro" id="IPR018114">
    <property type="entry name" value="TRYPSIN_HIS"/>
</dbReference>
<dbReference type="FunFam" id="2.40.10.10:FF:000068">
    <property type="entry name" value="transmembrane protease serine 2"/>
    <property type="match status" value="1"/>
</dbReference>
<feature type="chain" id="PRO_5044753817" description="Peptidase S1 domain-containing protein" evidence="4">
    <location>
        <begin position="21"/>
        <end position="377"/>
    </location>
</feature>
<feature type="signal peptide" evidence="4">
    <location>
        <begin position="1"/>
        <end position="20"/>
    </location>
</feature>
<dbReference type="PROSITE" id="PS50240">
    <property type="entry name" value="TRYPSIN_DOM"/>
    <property type="match status" value="1"/>
</dbReference>
<evidence type="ECO:0000313" key="6">
    <source>
        <dbReference type="EMBL" id="KAL3081668.1"/>
    </source>
</evidence>
<comment type="caution">
    <text evidence="6">The sequence shown here is derived from an EMBL/GenBank/DDBJ whole genome shotgun (WGS) entry which is preliminary data.</text>
</comment>
<dbReference type="GO" id="GO:0008236">
    <property type="term" value="F:serine-type peptidase activity"/>
    <property type="evidence" value="ECO:0007669"/>
    <property type="project" value="UniProtKB-KW"/>
</dbReference>
<dbReference type="SMART" id="SM00020">
    <property type="entry name" value="Tryp_SPc"/>
    <property type="match status" value="1"/>
</dbReference>
<dbReference type="PANTHER" id="PTHR24256">
    <property type="entry name" value="TRYPTASE-RELATED"/>
    <property type="match status" value="1"/>
</dbReference>
<keyword evidence="4" id="KW-0732">Signal</keyword>
<proteinExistence type="inferred from homology"/>